<proteinExistence type="predicted"/>
<reference evidence="1 2" key="1">
    <citation type="submission" date="2017-08" db="EMBL/GenBank/DDBJ databases">
        <title>Infants hospitalized years apart are colonized by the same room-sourced microbial strains.</title>
        <authorList>
            <person name="Brooks B."/>
            <person name="Olm M.R."/>
            <person name="Firek B.A."/>
            <person name="Baker R."/>
            <person name="Thomas B.C."/>
            <person name="Morowitz M.J."/>
            <person name="Banfield J.F."/>
        </authorList>
    </citation>
    <scope>NUCLEOTIDE SEQUENCE [LARGE SCALE GENOMIC DNA]</scope>
    <source>
        <strain evidence="1">S2_005_003_R2_41</strain>
    </source>
</reference>
<protein>
    <submittedName>
        <fullName evidence="1">Uncharacterized protein</fullName>
    </submittedName>
</protein>
<evidence type="ECO:0000313" key="1">
    <source>
        <dbReference type="EMBL" id="PZQ67453.1"/>
    </source>
</evidence>
<evidence type="ECO:0000313" key="2">
    <source>
        <dbReference type="Proteomes" id="UP000249135"/>
    </source>
</evidence>
<dbReference type="AlphaFoldDB" id="A0A2W5RJY9"/>
<dbReference type="EMBL" id="QFPP01000352">
    <property type="protein sequence ID" value="PZQ67453.1"/>
    <property type="molecule type" value="Genomic_DNA"/>
</dbReference>
<sequence>MASGASGGFGRALGSYARATGGGRTAARRLGSPLRTGGRIHSLFGTRTATGPNGQTITLASLDGLSVRVAVDRIVSALVPLDGDRDKVAAALQDALSTALAGAETFDQNAITPDVLTDMMVIYLRDVIFQTVIADSGRAFQRTDDLQQVARMERELLGHCHVVWGPSKFDREAEFA</sequence>
<dbReference type="Proteomes" id="UP000249135">
    <property type="component" value="Unassembled WGS sequence"/>
</dbReference>
<comment type="caution">
    <text evidence="1">The sequence shown here is derived from an EMBL/GenBank/DDBJ whole genome shotgun (WGS) entry which is preliminary data.</text>
</comment>
<name>A0A2W5RJY9_VARPD</name>
<gene>
    <name evidence="1" type="ORF">DI563_21515</name>
</gene>
<organism evidence="1 2">
    <name type="scientific">Variovorax paradoxus</name>
    <dbReference type="NCBI Taxonomy" id="34073"/>
    <lineage>
        <taxon>Bacteria</taxon>
        <taxon>Pseudomonadati</taxon>
        <taxon>Pseudomonadota</taxon>
        <taxon>Betaproteobacteria</taxon>
        <taxon>Burkholderiales</taxon>
        <taxon>Comamonadaceae</taxon>
        <taxon>Variovorax</taxon>
    </lineage>
</organism>
<accession>A0A2W5RJY9</accession>